<dbReference type="Gene3D" id="3.60.130.10">
    <property type="entry name" value="Clavaminate synthase-like"/>
    <property type="match status" value="1"/>
</dbReference>
<dbReference type="EMBL" id="SHKL01000001">
    <property type="protein sequence ID" value="RZT85584.1"/>
    <property type="molecule type" value="Genomic_DNA"/>
</dbReference>
<dbReference type="GO" id="GO:0051213">
    <property type="term" value="F:dioxygenase activity"/>
    <property type="evidence" value="ECO:0007669"/>
    <property type="project" value="UniProtKB-KW"/>
</dbReference>
<protein>
    <submittedName>
        <fullName evidence="6">Alpha-ketoglutarate-dependent taurine dioxygenase</fullName>
    </submittedName>
</protein>
<evidence type="ECO:0000256" key="4">
    <source>
        <dbReference type="ARBA" id="ARBA00023194"/>
    </source>
</evidence>
<evidence type="ECO:0000256" key="1">
    <source>
        <dbReference type="ARBA" id="ARBA00001954"/>
    </source>
</evidence>
<keyword evidence="4" id="KW-0045">Antibiotic biosynthesis</keyword>
<dbReference type="AlphaFoldDB" id="A0A4Q7UWW7"/>
<evidence type="ECO:0000256" key="2">
    <source>
        <dbReference type="ARBA" id="ARBA00023002"/>
    </source>
</evidence>
<dbReference type="InterPro" id="IPR042098">
    <property type="entry name" value="TauD-like_sf"/>
</dbReference>
<accession>A0A4Q7UWW7</accession>
<keyword evidence="6" id="KW-0223">Dioxygenase</keyword>
<evidence type="ECO:0000259" key="5">
    <source>
        <dbReference type="Pfam" id="PF02668"/>
    </source>
</evidence>
<evidence type="ECO:0000313" key="6">
    <source>
        <dbReference type="EMBL" id="RZT85584.1"/>
    </source>
</evidence>
<dbReference type="InterPro" id="IPR050411">
    <property type="entry name" value="AlphaKG_dependent_hydroxylases"/>
</dbReference>
<evidence type="ECO:0000256" key="3">
    <source>
        <dbReference type="ARBA" id="ARBA00023004"/>
    </source>
</evidence>
<name>A0A4Q7UWW7_PSEST</name>
<organism evidence="6 7">
    <name type="scientific">Pseudonocardia sediminis</name>
    <dbReference type="NCBI Taxonomy" id="1397368"/>
    <lineage>
        <taxon>Bacteria</taxon>
        <taxon>Bacillati</taxon>
        <taxon>Actinomycetota</taxon>
        <taxon>Actinomycetes</taxon>
        <taxon>Pseudonocardiales</taxon>
        <taxon>Pseudonocardiaceae</taxon>
        <taxon>Pseudonocardia</taxon>
    </lineage>
</organism>
<feature type="domain" description="TauD/TfdA-like" evidence="5">
    <location>
        <begin position="19"/>
        <end position="312"/>
    </location>
</feature>
<comment type="cofactor">
    <cofactor evidence="1">
        <name>Fe(2+)</name>
        <dbReference type="ChEBI" id="CHEBI:29033"/>
    </cofactor>
</comment>
<keyword evidence="3" id="KW-0408">Iron</keyword>
<proteinExistence type="predicted"/>
<keyword evidence="7" id="KW-1185">Reference proteome</keyword>
<dbReference type="InterPro" id="IPR003819">
    <property type="entry name" value="TauD/TfdA-like"/>
</dbReference>
<dbReference type="Pfam" id="PF02668">
    <property type="entry name" value="TauD"/>
    <property type="match status" value="1"/>
</dbReference>
<sequence>MASTGRLHEIQVERRVGAPALLRADPDDPFRWAFESRRVLRAAVTEHGAVLVRGLGLYEPVLAGDVVRMLADGLMADRERFAPRAAYSDRIYSSTRWPRSGSMCPHHELAYCDSFPALMMFVCLTPPVDGGSTVLVDSSAVLEALPPSLVRRCQRDGWLLIRNYNGEIGPSWAESFGSGDRAWVERYCRAHAIDVEWRPGGRLRTRQRRPAVLRHPVTGVRCWFNDIAFYSEWIFGPAARNDLFDMFGADGLPVTTRFGDGTPIGWDVVSRIRDAYGEHSVRDAWQSGDLLLVDNIRTAHGRDPYTGPREILVGLADPVDTT</sequence>
<dbReference type="PANTHER" id="PTHR10696">
    <property type="entry name" value="GAMMA-BUTYROBETAINE HYDROXYLASE-RELATED"/>
    <property type="match status" value="1"/>
</dbReference>
<comment type="caution">
    <text evidence="6">The sequence shown here is derived from an EMBL/GenBank/DDBJ whole genome shotgun (WGS) entry which is preliminary data.</text>
</comment>
<gene>
    <name evidence="6" type="ORF">EV383_2458</name>
</gene>
<keyword evidence="2" id="KW-0560">Oxidoreductase</keyword>
<reference evidence="6 7" key="1">
    <citation type="submission" date="2019-02" db="EMBL/GenBank/DDBJ databases">
        <title>Sequencing the genomes of 1000 actinobacteria strains.</title>
        <authorList>
            <person name="Klenk H.-P."/>
        </authorList>
    </citation>
    <scope>NUCLEOTIDE SEQUENCE [LARGE SCALE GENOMIC DNA]</scope>
    <source>
        <strain evidence="6 7">DSM 45779</strain>
    </source>
</reference>
<evidence type="ECO:0000313" key="7">
    <source>
        <dbReference type="Proteomes" id="UP000291591"/>
    </source>
</evidence>
<dbReference type="Proteomes" id="UP000291591">
    <property type="component" value="Unassembled WGS sequence"/>
</dbReference>
<dbReference type="PANTHER" id="PTHR10696:SF56">
    <property type="entry name" value="TAUD_TFDA-LIKE DOMAIN-CONTAINING PROTEIN"/>
    <property type="match status" value="1"/>
</dbReference>
<dbReference type="GO" id="GO:0017000">
    <property type="term" value="P:antibiotic biosynthetic process"/>
    <property type="evidence" value="ECO:0007669"/>
    <property type="project" value="UniProtKB-KW"/>
</dbReference>
<dbReference type="SUPFAM" id="SSF51197">
    <property type="entry name" value="Clavaminate synthase-like"/>
    <property type="match status" value="1"/>
</dbReference>
<dbReference type="OrthoDB" id="9769888at2"/>